<dbReference type="AlphaFoldDB" id="A0A0C9XHQ6"/>
<reference evidence="1 2" key="1">
    <citation type="submission" date="2014-04" db="EMBL/GenBank/DDBJ databases">
        <authorList>
            <consortium name="DOE Joint Genome Institute"/>
            <person name="Kuo A."/>
            <person name="Kohler A."/>
            <person name="Nagy L.G."/>
            <person name="Floudas D."/>
            <person name="Copeland A."/>
            <person name="Barry K.W."/>
            <person name="Cichocki N."/>
            <person name="Veneault-Fourrey C."/>
            <person name="LaButti K."/>
            <person name="Lindquist E.A."/>
            <person name="Lipzen A."/>
            <person name="Lundell T."/>
            <person name="Morin E."/>
            <person name="Murat C."/>
            <person name="Sun H."/>
            <person name="Tunlid A."/>
            <person name="Henrissat B."/>
            <person name="Grigoriev I.V."/>
            <person name="Hibbett D.S."/>
            <person name="Martin F."/>
            <person name="Nordberg H.P."/>
            <person name="Cantor M.N."/>
            <person name="Hua S.X."/>
        </authorList>
    </citation>
    <scope>NUCLEOTIDE SEQUENCE [LARGE SCALE GENOMIC DNA]</scope>
    <source>
        <strain evidence="1 2">LaAM-08-1</strain>
    </source>
</reference>
<name>A0A0C9XHQ6_9AGAR</name>
<gene>
    <name evidence="1" type="ORF">K443DRAFT_678755</name>
</gene>
<dbReference type="EMBL" id="KN838613">
    <property type="protein sequence ID" value="KIK01064.1"/>
    <property type="molecule type" value="Genomic_DNA"/>
</dbReference>
<sequence>MLPLFGQRRWGSEGVSNLKVPMVLTQSLNLLHQMCLRLVFPLNRSAIPAWSSYPASRCYLRWKRNPMAAYVDMH</sequence>
<proteinExistence type="predicted"/>
<keyword evidence="2" id="KW-1185">Reference proteome</keyword>
<protein>
    <submittedName>
        <fullName evidence="1">Uncharacterized protein</fullName>
    </submittedName>
</protein>
<organism evidence="1 2">
    <name type="scientific">Laccaria amethystina LaAM-08-1</name>
    <dbReference type="NCBI Taxonomy" id="1095629"/>
    <lineage>
        <taxon>Eukaryota</taxon>
        <taxon>Fungi</taxon>
        <taxon>Dikarya</taxon>
        <taxon>Basidiomycota</taxon>
        <taxon>Agaricomycotina</taxon>
        <taxon>Agaricomycetes</taxon>
        <taxon>Agaricomycetidae</taxon>
        <taxon>Agaricales</taxon>
        <taxon>Agaricineae</taxon>
        <taxon>Hydnangiaceae</taxon>
        <taxon>Laccaria</taxon>
    </lineage>
</organism>
<evidence type="ECO:0000313" key="1">
    <source>
        <dbReference type="EMBL" id="KIK01064.1"/>
    </source>
</evidence>
<evidence type="ECO:0000313" key="2">
    <source>
        <dbReference type="Proteomes" id="UP000054477"/>
    </source>
</evidence>
<dbReference type="Proteomes" id="UP000054477">
    <property type="component" value="Unassembled WGS sequence"/>
</dbReference>
<reference evidence="2" key="2">
    <citation type="submission" date="2015-01" db="EMBL/GenBank/DDBJ databases">
        <title>Evolutionary Origins and Diversification of the Mycorrhizal Mutualists.</title>
        <authorList>
            <consortium name="DOE Joint Genome Institute"/>
            <consortium name="Mycorrhizal Genomics Consortium"/>
            <person name="Kohler A."/>
            <person name="Kuo A."/>
            <person name="Nagy L.G."/>
            <person name="Floudas D."/>
            <person name="Copeland A."/>
            <person name="Barry K.W."/>
            <person name="Cichocki N."/>
            <person name="Veneault-Fourrey C."/>
            <person name="LaButti K."/>
            <person name="Lindquist E.A."/>
            <person name="Lipzen A."/>
            <person name="Lundell T."/>
            <person name="Morin E."/>
            <person name="Murat C."/>
            <person name="Riley R."/>
            <person name="Ohm R."/>
            <person name="Sun H."/>
            <person name="Tunlid A."/>
            <person name="Henrissat B."/>
            <person name="Grigoriev I.V."/>
            <person name="Hibbett D.S."/>
            <person name="Martin F."/>
        </authorList>
    </citation>
    <scope>NUCLEOTIDE SEQUENCE [LARGE SCALE GENOMIC DNA]</scope>
    <source>
        <strain evidence="2">LaAM-08-1</strain>
    </source>
</reference>
<accession>A0A0C9XHQ6</accession>
<dbReference type="HOGENOM" id="CLU_2688216_0_0_1"/>